<evidence type="ECO:0000256" key="1">
    <source>
        <dbReference type="SAM" id="MobiDB-lite"/>
    </source>
</evidence>
<name>A0A2T4HQ14_9SPHN</name>
<evidence type="ECO:0000313" key="4">
    <source>
        <dbReference type="Proteomes" id="UP000241206"/>
    </source>
</evidence>
<keyword evidence="2" id="KW-0732">Signal</keyword>
<feature type="signal peptide" evidence="2">
    <location>
        <begin position="1"/>
        <end position="25"/>
    </location>
</feature>
<protein>
    <recommendedName>
        <fullName evidence="5">DUF3617 domain-containing protein</fullName>
    </recommendedName>
</protein>
<gene>
    <name evidence="3" type="ORF">CV103_16190</name>
</gene>
<feature type="region of interest" description="Disordered" evidence="1">
    <location>
        <begin position="126"/>
        <end position="150"/>
    </location>
</feature>
<keyword evidence="4" id="KW-1185">Reference proteome</keyword>
<proteinExistence type="predicted"/>
<sequence length="150" mass="16077">MLRHSFLLRMLTIASPFIAVPAAYAAPQPLVAGGMLEPGLWRLQPEGEAPRNVCVADAGTLVQLRHPGAPCSRLVIDNRRTSATVHYSCPGSGWGRTTLKLLTPRSATIDTQGIAGNAPFSFTADAQRMGDCPTKSASLDPGLNRRITRR</sequence>
<evidence type="ECO:0000313" key="3">
    <source>
        <dbReference type="EMBL" id="PTD17891.1"/>
    </source>
</evidence>
<accession>A0A2T4HQ14</accession>
<organism evidence="3 4">
    <name type="scientific">Edaphosphingomonas fennica</name>
    <dbReference type="NCBI Taxonomy" id="114404"/>
    <lineage>
        <taxon>Bacteria</taxon>
        <taxon>Pseudomonadati</taxon>
        <taxon>Pseudomonadota</taxon>
        <taxon>Alphaproteobacteria</taxon>
        <taxon>Sphingomonadales</taxon>
        <taxon>Rhizorhabdaceae</taxon>
        <taxon>Edaphosphingomonas</taxon>
    </lineage>
</organism>
<dbReference type="EMBL" id="PHHF01000069">
    <property type="protein sequence ID" value="PTD17891.1"/>
    <property type="molecule type" value="Genomic_DNA"/>
</dbReference>
<reference evidence="3 4" key="1">
    <citation type="submission" date="2017-11" db="EMBL/GenBank/DDBJ databases">
        <title>Sphingomonas oleivorans sp. nov., isolated from oil-contaminated soil.</title>
        <authorList>
            <person name="Wang L."/>
            <person name="Chen L."/>
        </authorList>
    </citation>
    <scope>NUCLEOTIDE SEQUENCE [LARGE SCALE GENOMIC DNA]</scope>
    <source>
        <strain evidence="3 4">K101</strain>
    </source>
</reference>
<dbReference type="Proteomes" id="UP000241206">
    <property type="component" value="Unassembled WGS sequence"/>
</dbReference>
<feature type="chain" id="PRO_5015413259" description="DUF3617 domain-containing protein" evidence="2">
    <location>
        <begin position="26"/>
        <end position="150"/>
    </location>
</feature>
<comment type="caution">
    <text evidence="3">The sequence shown here is derived from an EMBL/GenBank/DDBJ whole genome shotgun (WGS) entry which is preliminary data.</text>
</comment>
<dbReference type="AlphaFoldDB" id="A0A2T4HQ14"/>
<evidence type="ECO:0000256" key="2">
    <source>
        <dbReference type="SAM" id="SignalP"/>
    </source>
</evidence>
<evidence type="ECO:0008006" key="5">
    <source>
        <dbReference type="Google" id="ProtNLM"/>
    </source>
</evidence>